<protein>
    <submittedName>
        <fullName evidence="2">Uncharacterized protein</fullName>
    </submittedName>
</protein>
<gene>
    <name evidence="2" type="ORF">PIB30_005842</name>
</gene>
<evidence type="ECO:0000313" key="2">
    <source>
        <dbReference type="EMBL" id="MED6216254.1"/>
    </source>
</evidence>
<feature type="region of interest" description="Disordered" evidence="1">
    <location>
        <begin position="150"/>
        <end position="213"/>
    </location>
</feature>
<evidence type="ECO:0000313" key="3">
    <source>
        <dbReference type="Proteomes" id="UP001341840"/>
    </source>
</evidence>
<reference evidence="2 3" key="1">
    <citation type="journal article" date="2023" name="Plants (Basel)">
        <title>Bridging the Gap: Combining Genomics and Transcriptomics Approaches to Understand Stylosanthes scabra, an Orphan Legume from the Brazilian Caatinga.</title>
        <authorList>
            <person name="Ferreira-Neto J.R.C."/>
            <person name="da Silva M.D."/>
            <person name="Binneck E."/>
            <person name="de Melo N.F."/>
            <person name="da Silva R.H."/>
            <person name="de Melo A.L.T.M."/>
            <person name="Pandolfi V."/>
            <person name="Bustamante F.O."/>
            <person name="Brasileiro-Vidal A.C."/>
            <person name="Benko-Iseppon A.M."/>
        </authorList>
    </citation>
    <scope>NUCLEOTIDE SEQUENCE [LARGE SCALE GENOMIC DNA]</scope>
    <source>
        <tissue evidence="2">Leaves</tissue>
    </source>
</reference>
<name>A0ABU6Z3U7_9FABA</name>
<dbReference type="EMBL" id="JASCZI010271872">
    <property type="protein sequence ID" value="MED6216254.1"/>
    <property type="molecule type" value="Genomic_DNA"/>
</dbReference>
<evidence type="ECO:0000256" key="1">
    <source>
        <dbReference type="SAM" id="MobiDB-lite"/>
    </source>
</evidence>
<keyword evidence="3" id="KW-1185">Reference proteome</keyword>
<organism evidence="2 3">
    <name type="scientific">Stylosanthes scabra</name>
    <dbReference type="NCBI Taxonomy" id="79078"/>
    <lineage>
        <taxon>Eukaryota</taxon>
        <taxon>Viridiplantae</taxon>
        <taxon>Streptophyta</taxon>
        <taxon>Embryophyta</taxon>
        <taxon>Tracheophyta</taxon>
        <taxon>Spermatophyta</taxon>
        <taxon>Magnoliopsida</taxon>
        <taxon>eudicotyledons</taxon>
        <taxon>Gunneridae</taxon>
        <taxon>Pentapetalae</taxon>
        <taxon>rosids</taxon>
        <taxon>fabids</taxon>
        <taxon>Fabales</taxon>
        <taxon>Fabaceae</taxon>
        <taxon>Papilionoideae</taxon>
        <taxon>50 kb inversion clade</taxon>
        <taxon>dalbergioids sensu lato</taxon>
        <taxon>Dalbergieae</taxon>
        <taxon>Pterocarpus clade</taxon>
        <taxon>Stylosanthes</taxon>
    </lineage>
</organism>
<sequence>MVTLPASPNHSSGEALPGFYLEASAPSEPSTMGQLASSPVATDPSSSYLGPLIGSPTTERHPDPSSSFGYLPNIGAVCGDTHSVLAMADRKKKFTNTNLPDGENLDFDGIHVGLETGTSGRRLFMGLGDDQSIQMQEMRHWMQSVEERLAQKSCRKRGRSHSRSETRDSRIQSSRERHPRKRQRSQERLRSRSRRHRTPTPSRRRNDALSKIGSEIFKFKTQFRCS</sequence>
<accession>A0ABU6Z3U7</accession>
<feature type="region of interest" description="Disordered" evidence="1">
    <location>
        <begin position="1"/>
        <end position="67"/>
    </location>
</feature>
<feature type="compositionally biased region" description="Polar residues" evidence="1">
    <location>
        <begin position="27"/>
        <end position="48"/>
    </location>
</feature>
<proteinExistence type="predicted"/>
<feature type="compositionally biased region" description="Basic and acidic residues" evidence="1">
    <location>
        <begin position="162"/>
        <end position="176"/>
    </location>
</feature>
<comment type="caution">
    <text evidence="2">The sequence shown here is derived from an EMBL/GenBank/DDBJ whole genome shotgun (WGS) entry which is preliminary data.</text>
</comment>
<feature type="compositionally biased region" description="Polar residues" evidence="1">
    <location>
        <begin position="1"/>
        <end position="12"/>
    </location>
</feature>
<dbReference type="Proteomes" id="UP001341840">
    <property type="component" value="Unassembled WGS sequence"/>
</dbReference>